<organism evidence="1 2">
    <name type="scientific">Porites evermanni</name>
    <dbReference type="NCBI Taxonomy" id="104178"/>
    <lineage>
        <taxon>Eukaryota</taxon>
        <taxon>Metazoa</taxon>
        <taxon>Cnidaria</taxon>
        <taxon>Anthozoa</taxon>
        <taxon>Hexacorallia</taxon>
        <taxon>Scleractinia</taxon>
        <taxon>Fungiina</taxon>
        <taxon>Poritidae</taxon>
        <taxon>Porites</taxon>
    </lineage>
</organism>
<evidence type="ECO:0000313" key="1">
    <source>
        <dbReference type="EMBL" id="CAH3152821.1"/>
    </source>
</evidence>
<evidence type="ECO:0000313" key="2">
    <source>
        <dbReference type="Proteomes" id="UP001159427"/>
    </source>
</evidence>
<feature type="non-terminal residue" evidence="1">
    <location>
        <position position="345"/>
    </location>
</feature>
<comment type="caution">
    <text evidence="1">The sequence shown here is derived from an EMBL/GenBank/DDBJ whole genome shotgun (WGS) entry which is preliminary data.</text>
</comment>
<protein>
    <submittedName>
        <fullName evidence="1">Uncharacterized protein</fullName>
    </submittedName>
</protein>
<dbReference type="EMBL" id="CALNXI010001043">
    <property type="protein sequence ID" value="CAH3152821.1"/>
    <property type="molecule type" value="Genomic_DNA"/>
</dbReference>
<keyword evidence="2" id="KW-1185">Reference proteome</keyword>
<name>A0ABN8Q133_9CNID</name>
<gene>
    <name evidence="1" type="ORF">PEVE_00000905</name>
</gene>
<dbReference type="Proteomes" id="UP001159427">
    <property type="component" value="Unassembled WGS sequence"/>
</dbReference>
<feature type="non-terminal residue" evidence="1">
    <location>
        <position position="1"/>
    </location>
</feature>
<accession>A0ABN8Q133</accession>
<sequence length="345" mass="38839">TDEQFSFDEIEAISEPSLSGKDSFLSTNVSVSSLKLVLDRLADSQTNFVEQERAIASVLSKVDEVKFVEFVASVAGLFEQCFGLRSSKQNKHLRAIELERNFTERRSKTNPASKAWEDILLHAGVAKCVASDNVYQHILQHFWSTTGSVFKQGNTSRPAAQEAVDDIMEIDAVKDHAGWAIKRARDIIKSSTEDKLRIKKSSGDDTWCEVDKSVALELLSKLGKDEKQQDGRFRFIPRQEVGEFFLSLHVVVDNLLCKSQFVVEKEKVVTNCLQHLSRDQQLRKDWVTLIGEGFSKPVAVFVLQKVCIMFVKSKQQVARDKFALKPQKGSVALREELRGKIGKSS</sequence>
<proteinExistence type="predicted"/>
<reference evidence="1 2" key="1">
    <citation type="submission" date="2022-05" db="EMBL/GenBank/DDBJ databases">
        <authorList>
            <consortium name="Genoscope - CEA"/>
            <person name="William W."/>
        </authorList>
    </citation>
    <scope>NUCLEOTIDE SEQUENCE [LARGE SCALE GENOMIC DNA]</scope>
</reference>